<dbReference type="RefSeq" id="WP_067753546.1">
    <property type="nucleotide sequence ID" value="NZ_CP015772.1"/>
</dbReference>
<dbReference type="Proteomes" id="UP000077667">
    <property type="component" value="Chromosome"/>
</dbReference>
<keyword evidence="2" id="KW-1185">Reference proteome</keyword>
<dbReference type="STRING" id="1176587.A8C56_06480"/>
<dbReference type="OrthoDB" id="6385145at2"/>
<sequence>MNRRDALTRVGLLLGGSIIGAEAFLSGCKASSSKAAGFSAENIALLDEVGETIIPTTPDSPGAKAAQIGEFMKTIVNDCYTENQQKTFTEGIDQLKKACKDKYKKDFVSLSPAEKTEFLTALDKEAKDYVNTEDYKKKKAAFDQQQDDWVKAEEAKKNFGASHLKESFPPHYFSMIKQLTLWGYFTSKPGATQALRYMETPGKFDGAYPYKKGDKAWAL</sequence>
<gene>
    <name evidence="1" type="ORF">A8C56_06480</name>
</gene>
<accession>A0A1A9I0R8</accession>
<dbReference type="KEGG" id="nia:A8C56_06480"/>
<protein>
    <submittedName>
        <fullName evidence="1">Twin-arginine translocation pathway signal protein</fullName>
    </submittedName>
</protein>
<dbReference type="InterPro" id="IPR027056">
    <property type="entry name" value="Gluconate_2DH_su3"/>
</dbReference>
<dbReference type="AlphaFoldDB" id="A0A1A9I0R8"/>
<dbReference type="Pfam" id="PF13618">
    <property type="entry name" value="Gluconate_2-dh3"/>
    <property type="match status" value="2"/>
</dbReference>
<reference evidence="1 2" key="1">
    <citation type="submission" date="2016-05" db="EMBL/GenBank/DDBJ databases">
        <title>Niabella ginsenosidivorans BS26 whole genome sequencing.</title>
        <authorList>
            <person name="Im W.T."/>
            <person name="Siddiqi M.Z."/>
        </authorList>
    </citation>
    <scope>NUCLEOTIDE SEQUENCE [LARGE SCALE GENOMIC DNA]</scope>
    <source>
        <strain evidence="1 2">BS26</strain>
    </source>
</reference>
<dbReference type="EMBL" id="CP015772">
    <property type="protein sequence ID" value="ANH80669.1"/>
    <property type="molecule type" value="Genomic_DNA"/>
</dbReference>
<organism evidence="1 2">
    <name type="scientific">Niabella ginsenosidivorans</name>
    <dbReference type="NCBI Taxonomy" id="1176587"/>
    <lineage>
        <taxon>Bacteria</taxon>
        <taxon>Pseudomonadati</taxon>
        <taxon>Bacteroidota</taxon>
        <taxon>Chitinophagia</taxon>
        <taxon>Chitinophagales</taxon>
        <taxon>Chitinophagaceae</taxon>
        <taxon>Niabella</taxon>
    </lineage>
</organism>
<proteinExistence type="predicted"/>
<name>A0A1A9I0R8_9BACT</name>
<evidence type="ECO:0000313" key="1">
    <source>
        <dbReference type="EMBL" id="ANH80669.1"/>
    </source>
</evidence>
<evidence type="ECO:0000313" key="2">
    <source>
        <dbReference type="Proteomes" id="UP000077667"/>
    </source>
</evidence>